<dbReference type="RefSeq" id="WP_127053169.1">
    <property type="nucleotide sequence ID" value="NZ_RSCM01000003.1"/>
</dbReference>
<comment type="caution">
    <text evidence="1">The sequence shown here is derived from an EMBL/GenBank/DDBJ whole genome shotgun (WGS) entry which is preliminary data.</text>
</comment>
<name>A0A433UWU3_ANAVA</name>
<dbReference type="Proteomes" id="UP000276103">
    <property type="component" value="Unassembled WGS sequence"/>
</dbReference>
<dbReference type="EMBL" id="RSCM01000003">
    <property type="protein sequence ID" value="RUS98276.1"/>
    <property type="molecule type" value="Genomic_DNA"/>
</dbReference>
<protein>
    <submittedName>
        <fullName evidence="1">Uncharacterized protein</fullName>
    </submittedName>
</protein>
<dbReference type="OrthoDB" id="495563at2"/>
<proteinExistence type="predicted"/>
<evidence type="ECO:0000313" key="2">
    <source>
        <dbReference type="Proteomes" id="UP000276103"/>
    </source>
</evidence>
<accession>A0A433UWU3</accession>
<sequence>MKEYMNILEGLVDQLTLSAILEMLERICHKKAENLRTHWKDEDSAKRWDKAAKQIENLNVDI</sequence>
<organism evidence="1 2">
    <name type="scientific">Trichormus variabilis SAG 1403-4b</name>
    <dbReference type="NCBI Taxonomy" id="447716"/>
    <lineage>
        <taxon>Bacteria</taxon>
        <taxon>Bacillati</taxon>
        <taxon>Cyanobacteriota</taxon>
        <taxon>Cyanophyceae</taxon>
        <taxon>Nostocales</taxon>
        <taxon>Nostocaceae</taxon>
        <taxon>Trichormus</taxon>
    </lineage>
</organism>
<gene>
    <name evidence="1" type="ORF">DSM107003_13640</name>
</gene>
<dbReference type="AlphaFoldDB" id="A0A433UWU3"/>
<reference evidence="1 2" key="1">
    <citation type="journal article" date="2019" name="Genome Biol. Evol.">
        <title>Day and night: Metabolic profiles and evolutionary relationships of six axenic non-marine cyanobacteria.</title>
        <authorList>
            <person name="Will S.E."/>
            <person name="Henke P."/>
            <person name="Boedeker C."/>
            <person name="Huang S."/>
            <person name="Brinkmann H."/>
            <person name="Rohde M."/>
            <person name="Jarek M."/>
            <person name="Friedl T."/>
            <person name="Seufert S."/>
            <person name="Schumacher M."/>
            <person name="Overmann J."/>
            <person name="Neumann-Schaal M."/>
            <person name="Petersen J."/>
        </authorList>
    </citation>
    <scope>NUCLEOTIDE SEQUENCE [LARGE SCALE GENOMIC DNA]</scope>
    <source>
        <strain evidence="1 2">SAG 1403-4b</strain>
    </source>
</reference>
<evidence type="ECO:0000313" key="1">
    <source>
        <dbReference type="EMBL" id="RUS98276.1"/>
    </source>
</evidence>
<keyword evidence="2" id="KW-1185">Reference proteome</keyword>